<dbReference type="InterPro" id="IPR053967">
    <property type="entry name" value="LlgE_F_G-like_D1"/>
</dbReference>
<evidence type="ECO:0000313" key="9">
    <source>
        <dbReference type="Proteomes" id="UP000261257"/>
    </source>
</evidence>
<dbReference type="EMBL" id="CYZE01000017">
    <property type="protein sequence ID" value="CUP06770.1"/>
    <property type="molecule type" value="Genomic_DNA"/>
</dbReference>
<evidence type="ECO:0000256" key="2">
    <source>
        <dbReference type="RuleBase" id="RU362116"/>
    </source>
</evidence>
<dbReference type="InterPro" id="IPR019776">
    <property type="entry name" value="Flagellar_basal_body_rod_CS"/>
</dbReference>
<evidence type="ECO:0000313" key="6">
    <source>
        <dbReference type="EMBL" id="CUP06770.1"/>
    </source>
</evidence>
<dbReference type="Proteomes" id="UP000261257">
    <property type="component" value="Unassembled WGS sequence"/>
</dbReference>
<dbReference type="RefSeq" id="WP_055659095.1">
    <property type="nucleotide sequence ID" value="NZ_CABIXC010000017.1"/>
</dbReference>
<dbReference type="InterPro" id="IPR020013">
    <property type="entry name" value="Flagellar_FlgE/F/G"/>
</dbReference>
<dbReference type="PANTHER" id="PTHR30435">
    <property type="entry name" value="FLAGELLAR PROTEIN"/>
    <property type="match status" value="1"/>
</dbReference>
<name>A0A174KBW4_9FIRM</name>
<dbReference type="InterPro" id="IPR001444">
    <property type="entry name" value="Flag_bb_rod_N"/>
</dbReference>
<evidence type="ECO:0000313" key="8">
    <source>
        <dbReference type="Proteomes" id="UP000095651"/>
    </source>
</evidence>
<keyword evidence="6" id="KW-0966">Cell projection</keyword>
<organism evidence="6 8">
    <name type="scientific">Hungatella hathewayi</name>
    <dbReference type="NCBI Taxonomy" id="154046"/>
    <lineage>
        <taxon>Bacteria</taxon>
        <taxon>Bacillati</taxon>
        <taxon>Bacillota</taxon>
        <taxon>Clostridia</taxon>
        <taxon>Lachnospirales</taxon>
        <taxon>Lachnospiraceae</taxon>
        <taxon>Hungatella</taxon>
    </lineage>
</organism>
<dbReference type="GO" id="GO:0071978">
    <property type="term" value="P:bacterial-type flagellum-dependent swarming motility"/>
    <property type="evidence" value="ECO:0007669"/>
    <property type="project" value="TreeGrafter"/>
</dbReference>
<dbReference type="EMBL" id="QSSQ01000021">
    <property type="protein sequence ID" value="RGM01730.1"/>
    <property type="molecule type" value="Genomic_DNA"/>
</dbReference>
<sequence length="259" mass="28681">MNISYYTAISAMNAFQSELDVTANNMANVSTPGYKVLRSSFDDLLYTQMDTRNADQKVGHGVKTNGAETVFEQGIFEKTERDLDFAILGKAYFAVESEDEDAEEPYYTRDGSFQISATDEGNYLTTRDGHYVLSRDGDRIELEYKTVEGSNGKKQSTNELDLSGLSEVIGLYTCENPDGLIPVGKNLYGTGAVSGEWVPIDDMDENEAGSRLLSGTLELSSTYVPTEMINLLQAQRAFQLNSRIVSAADQMEEMINNLR</sequence>
<dbReference type="InterPro" id="IPR010930">
    <property type="entry name" value="Flg_bb/hook_C_dom"/>
</dbReference>
<gene>
    <name evidence="6" type="primary">flgG_1</name>
    <name evidence="7" type="ORF">DXC39_18845</name>
    <name evidence="6" type="ORF">ERS852407_04866</name>
</gene>
<dbReference type="Pfam" id="PF00460">
    <property type="entry name" value="Flg_bb_rod"/>
    <property type="match status" value="1"/>
</dbReference>
<keyword evidence="6" id="KW-0282">Flagellum</keyword>
<feature type="domain" description="Flagellar basal body rod protein N-terminal" evidence="3">
    <location>
        <begin position="6"/>
        <end position="35"/>
    </location>
</feature>
<dbReference type="Pfam" id="PF06429">
    <property type="entry name" value="Flg_bbr_C"/>
    <property type="match status" value="1"/>
</dbReference>
<dbReference type="PROSITE" id="PS00588">
    <property type="entry name" value="FLAGELLA_BB_ROD"/>
    <property type="match status" value="1"/>
</dbReference>
<dbReference type="PANTHER" id="PTHR30435:SF19">
    <property type="entry name" value="FLAGELLAR BASAL-BODY ROD PROTEIN FLGG"/>
    <property type="match status" value="1"/>
</dbReference>
<keyword evidence="2" id="KW-0975">Bacterial flagellum</keyword>
<feature type="domain" description="Flagellar hook protein FlgE/F/G-like D1" evidence="5">
    <location>
        <begin position="86"/>
        <end position="141"/>
    </location>
</feature>
<dbReference type="Pfam" id="PF22692">
    <property type="entry name" value="LlgE_F_G_D1"/>
    <property type="match status" value="1"/>
</dbReference>
<comment type="subcellular location">
    <subcellularLocation>
        <location evidence="2">Bacterial flagellum basal body</location>
    </subcellularLocation>
</comment>
<evidence type="ECO:0000256" key="1">
    <source>
        <dbReference type="ARBA" id="ARBA00009677"/>
    </source>
</evidence>
<evidence type="ECO:0000259" key="5">
    <source>
        <dbReference type="Pfam" id="PF22692"/>
    </source>
</evidence>
<dbReference type="GeneID" id="86064552"/>
<dbReference type="InterPro" id="IPR037925">
    <property type="entry name" value="FlgE/F/G-like"/>
</dbReference>
<comment type="similarity">
    <text evidence="1 2">Belongs to the flagella basal body rod proteins family.</text>
</comment>
<reference evidence="7 9" key="2">
    <citation type="submission" date="2018-08" db="EMBL/GenBank/DDBJ databases">
        <title>A genome reference for cultivated species of the human gut microbiota.</title>
        <authorList>
            <person name="Zou Y."/>
            <person name="Xue W."/>
            <person name="Luo G."/>
        </authorList>
    </citation>
    <scope>NUCLEOTIDE SEQUENCE [LARGE SCALE GENOMIC DNA]</scope>
    <source>
        <strain evidence="7 9">TF05-11AC</strain>
    </source>
</reference>
<evidence type="ECO:0000259" key="3">
    <source>
        <dbReference type="Pfam" id="PF00460"/>
    </source>
</evidence>
<accession>A0A174KBW4</accession>
<dbReference type="NCBIfam" id="TIGR03506">
    <property type="entry name" value="FlgEFG_subfam"/>
    <property type="match status" value="1"/>
</dbReference>
<proteinExistence type="inferred from homology"/>
<evidence type="ECO:0000313" key="7">
    <source>
        <dbReference type="EMBL" id="RGM01730.1"/>
    </source>
</evidence>
<dbReference type="SUPFAM" id="SSF117143">
    <property type="entry name" value="Flagellar hook protein flgE"/>
    <property type="match status" value="1"/>
</dbReference>
<dbReference type="Proteomes" id="UP000095651">
    <property type="component" value="Unassembled WGS sequence"/>
</dbReference>
<dbReference type="GO" id="GO:0009425">
    <property type="term" value="C:bacterial-type flagellum basal body"/>
    <property type="evidence" value="ECO:0007669"/>
    <property type="project" value="UniProtKB-SubCell"/>
</dbReference>
<feature type="domain" description="Flagellar basal-body/hook protein C-terminal" evidence="4">
    <location>
        <begin position="214"/>
        <end position="258"/>
    </location>
</feature>
<evidence type="ECO:0000259" key="4">
    <source>
        <dbReference type="Pfam" id="PF06429"/>
    </source>
</evidence>
<keyword evidence="6" id="KW-0969">Cilium</keyword>
<reference evidence="6 8" key="1">
    <citation type="submission" date="2015-09" db="EMBL/GenBank/DDBJ databases">
        <authorList>
            <consortium name="Pathogen Informatics"/>
        </authorList>
    </citation>
    <scope>NUCLEOTIDE SEQUENCE [LARGE SCALE GENOMIC DNA]</scope>
    <source>
        <strain evidence="6 8">2789STDY5608850</strain>
    </source>
</reference>
<dbReference type="AlphaFoldDB" id="A0A174KBW4"/>
<protein>
    <submittedName>
        <fullName evidence="6">Flagellar basal-body rod protein FlgG</fullName>
    </submittedName>
    <submittedName>
        <fullName evidence="7">Flagellar hook-basal body protein</fullName>
    </submittedName>
</protein>